<feature type="coiled-coil region" evidence="1">
    <location>
        <begin position="1"/>
        <end position="35"/>
    </location>
</feature>
<name>A0AA38GMD9_TAXCH</name>
<keyword evidence="3" id="KW-1185">Reference proteome</keyword>
<accession>A0AA38GMD9</accession>
<keyword evidence="1" id="KW-0175">Coiled coil</keyword>
<comment type="caution">
    <text evidence="2">The sequence shown here is derived from an EMBL/GenBank/DDBJ whole genome shotgun (WGS) entry which is preliminary data.</text>
</comment>
<protein>
    <submittedName>
        <fullName evidence="2">Uncharacterized protein</fullName>
    </submittedName>
</protein>
<feature type="non-terminal residue" evidence="2">
    <location>
        <position position="169"/>
    </location>
</feature>
<gene>
    <name evidence="2" type="ORF">KI387_004716</name>
</gene>
<feature type="non-terminal residue" evidence="2">
    <location>
        <position position="1"/>
    </location>
</feature>
<dbReference type="Proteomes" id="UP000824469">
    <property type="component" value="Unassembled WGS sequence"/>
</dbReference>
<sequence length="169" mass="19639">LFGRNDRIRDLEVELKEKEEEIATLTKKLSQENLINTQWQRELKDEKAKVSIVYKKVESINWAIILKHPDLALPTHKYGYYLGCLEDLTRVLTMEREPPALEFVEEVVTCLEKEDKLKIVALVVEYRKVLTDIRASSQNAEAMYDNCVDRDKVTGALVSTHEAELKEFQ</sequence>
<evidence type="ECO:0000256" key="1">
    <source>
        <dbReference type="SAM" id="Coils"/>
    </source>
</evidence>
<evidence type="ECO:0000313" key="3">
    <source>
        <dbReference type="Proteomes" id="UP000824469"/>
    </source>
</evidence>
<evidence type="ECO:0000313" key="2">
    <source>
        <dbReference type="EMBL" id="KAH9324538.1"/>
    </source>
</evidence>
<proteinExistence type="predicted"/>
<dbReference type="AlphaFoldDB" id="A0AA38GMD9"/>
<organism evidence="2 3">
    <name type="scientific">Taxus chinensis</name>
    <name type="common">Chinese yew</name>
    <name type="synonym">Taxus wallichiana var. chinensis</name>
    <dbReference type="NCBI Taxonomy" id="29808"/>
    <lineage>
        <taxon>Eukaryota</taxon>
        <taxon>Viridiplantae</taxon>
        <taxon>Streptophyta</taxon>
        <taxon>Embryophyta</taxon>
        <taxon>Tracheophyta</taxon>
        <taxon>Spermatophyta</taxon>
        <taxon>Pinopsida</taxon>
        <taxon>Pinidae</taxon>
        <taxon>Conifers II</taxon>
        <taxon>Cupressales</taxon>
        <taxon>Taxaceae</taxon>
        <taxon>Taxus</taxon>
    </lineage>
</organism>
<reference evidence="2 3" key="1">
    <citation type="journal article" date="2021" name="Nat. Plants">
        <title>The Taxus genome provides insights into paclitaxel biosynthesis.</title>
        <authorList>
            <person name="Xiong X."/>
            <person name="Gou J."/>
            <person name="Liao Q."/>
            <person name="Li Y."/>
            <person name="Zhou Q."/>
            <person name="Bi G."/>
            <person name="Li C."/>
            <person name="Du R."/>
            <person name="Wang X."/>
            <person name="Sun T."/>
            <person name="Guo L."/>
            <person name="Liang H."/>
            <person name="Lu P."/>
            <person name="Wu Y."/>
            <person name="Zhang Z."/>
            <person name="Ro D.K."/>
            <person name="Shang Y."/>
            <person name="Huang S."/>
            <person name="Yan J."/>
        </authorList>
    </citation>
    <scope>NUCLEOTIDE SEQUENCE [LARGE SCALE GENOMIC DNA]</scope>
    <source>
        <strain evidence="2">Ta-2019</strain>
    </source>
</reference>
<dbReference type="Gene3D" id="1.20.5.490">
    <property type="entry name" value="Single helix bin"/>
    <property type="match status" value="1"/>
</dbReference>
<dbReference type="EMBL" id="JAHRHJ020000002">
    <property type="protein sequence ID" value="KAH9324538.1"/>
    <property type="molecule type" value="Genomic_DNA"/>
</dbReference>